<dbReference type="Proteomes" id="UP000008540">
    <property type="component" value="Chromosome"/>
</dbReference>
<feature type="transmembrane region" description="Helical" evidence="1">
    <location>
        <begin position="20"/>
        <end position="41"/>
    </location>
</feature>
<dbReference type="KEGG" id="pfl:PFL_6253"/>
<reference key="2">
    <citation type="submission" date="2005-07" db="EMBL/GenBank/DDBJ databases">
        <title>Discovery of similar natural protein sequences with different folds using transitive homology relationships.</title>
        <authorList>
            <person name="Anderson W.J."/>
            <person name="Hall B.M."/>
            <person name="Roessler C.G."/>
            <person name="Robers S.A."/>
            <person name="Ingram W.M."/>
            <person name="Weichsel A."/>
            <person name="Heroux A."/>
            <person name="Montfort W.R."/>
            <person name="Cordes M.H."/>
        </authorList>
    </citation>
    <scope>NUCLEOTIDE SEQUENCE</scope>
    <source>
        <strain>Pf-5</strain>
    </source>
</reference>
<sequence length="289" mass="31072">MDGKVMAHSNGSGFDMESGSPVAGFVLLMAAFVIYFTPTFVAAKRKHRNGNSIFLVNLLLGWTVLGWVAALVWSVSANTEQNQPAAIGTSSDRICPMCAETIKRAAIKCKHCGADVSPDEGPEPVIQKSQSSATGSAEVNSGVALKGGNNALFVALCSGLMAIIIGAIAYHLLPVANAPSRIAAPVSFHASADDLVFLDGSAFGCVSATDFNQSLFHYNQSEFTAWADRTSGENCFHQKNLAKDIRWTVLQVRDDLMQVGLKRPTEYAKEPRIGQSTYWTLARWASPNR</sequence>
<dbReference type="HOGENOM" id="CLU_962655_0_0_6"/>
<dbReference type="STRING" id="220664.PFL_6253"/>
<protein>
    <recommendedName>
        <fullName evidence="4">Superinfection immunity protein</fullName>
    </recommendedName>
</protein>
<dbReference type="InterPro" id="IPR016410">
    <property type="entry name" value="Phage_imm"/>
</dbReference>
<evidence type="ECO:0000256" key="1">
    <source>
        <dbReference type="SAM" id="Phobius"/>
    </source>
</evidence>
<keyword evidence="1" id="KW-0472">Membrane</keyword>
<organism evidence="2 3">
    <name type="scientific">Pseudomonas fluorescens (strain ATCC BAA-477 / NRRL B-23932 / Pf-5)</name>
    <dbReference type="NCBI Taxonomy" id="220664"/>
    <lineage>
        <taxon>Bacteria</taxon>
        <taxon>Pseudomonadati</taxon>
        <taxon>Pseudomonadota</taxon>
        <taxon>Gammaproteobacteria</taxon>
        <taxon>Pseudomonadales</taxon>
        <taxon>Pseudomonadaceae</taxon>
        <taxon>Pseudomonas</taxon>
    </lineage>
</organism>
<feature type="transmembrane region" description="Helical" evidence="1">
    <location>
        <begin position="53"/>
        <end position="75"/>
    </location>
</feature>
<keyword evidence="1" id="KW-0812">Transmembrane</keyword>
<dbReference type="EMBL" id="CP000076">
    <property type="protein sequence ID" value="AEK81725.1"/>
    <property type="molecule type" value="Genomic_DNA"/>
</dbReference>
<evidence type="ECO:0000313" key="2">
    <source>
        <dbReference type="EMBL" id="AEK81725.1"/>
    </source>
</evidence>
<accession>F9XXD3</accession>
<proteinExistence type="predicted"/>
<reference evidence="2 3" key="1">
    <citation type="journal article" date="2005" name="Nat. Biotechnol.">
        <title>Complete genome sequence of the plant commensal Pseudomonas fluorescens Pf-5.</title>
        <authorList>
            <person name="Paulsen I.T."/>
            <person name="Press C.M."/>
            <person name="Ravel J."/>
            <person name="Kobayashi D.Y."/>
            <person name="Myers G.S."/>
            <person name="Mavrodi D.V."/>
            <person name="DeBoy R.T."/>
            <person name="Seshadri R."/>
            <person name="Ren Q."/>
            <person name="Madupu R."/>
            <person name="Dodson R.J."/>
            <person name="Durkin A.S."/>
            <person name="Brinkac L.M."/>
            <person name="Daugherty S.C."/>
            <person name="Sullivan S.A."/>
            <person name="Rosovitz M.J."/>
            <person name="Gwinn M.L."/>
            <person name="Zhou L."/>
            <person name="Schneider D.J."/>
            <person name="Cartinhour S.W."/>
            <person name="Nelson W.C."/>
            <person name="Weidman J."/>
            <person name="Watkins K."/>
            <person name="Tran K."/>
            <person name="Khouri H."/>
            <person name="Pierson E.A."/>
            <person name="Pierson L.S.III."/>
            <person name="Thomashow L.S."/>
            <person name="Loper J.E."/>
        </authorList>
    </citation>
    <scope>NUCLEOTIDE SEQUENCE [LARGE SCALE GENOMIC DNA]</scope>
    <source>
        <strain evidence="3">ATCC BAA-477 / NRRL B-23932 / Pf-5</strain>
    </source>
</reference>
<dbReference type="Pfam" id="PF14373">
    <property type="entry name" value="Imm_superinfect"/>
    <property type="match status" value="1"/>
</dbReference>
<reference key="3">
    <citation type="journal article" date="2007" name="Chem. Biol.">
        <title>The genomisotopic approach: a systematic method to isolate products of orphan biosynthetic gene clusters.</title>
        <authorList>
            <person name="Gross H."/>
            <person name="Stockwell V.O."/>
            <person name="Henkels M.D."/>
            <person name="Nowak-Thompson B."/>
            <person name="Loper J.E."/>
            <person name="Gerwick W.H."/>
        </authorList>
    </citation>
    <scope>NUCLEOTIDE SEQUENCE</scope>
    <source>
        <strain>Pf-5</strain>
    </source>
</reference>
<feature type="transmembrane region" description="Helical" evidence="1">
    <location>
        <begin position="151"/>
        <end position="173"/>
    </location>
</feature>
<keyword evidence="1" id="KW-1133">Transmembrane helix</keyword>
<name>F9XXD3_PSEF5</name>
<gene>
    <name evidence="2" type="ordered locus">PFL_6253</name>
</gene>
<evidence type="ECO:0000313" key="3">
    <source>
        <dbReference type="Proteomes" id="UP000008540"/>
    </source>
</evidence>
<dbReference type="eggNOG" id="ENOG5033BAP">
    <property type="taxonomic scope" value="Bacteria"/>
</dbReference>
<dbReference type="RefSeq" id="WP_011062068.1">
    <property type="nucleotide sequence ID" value="NC_004129.6"/>
</dbReference>
<evidence type="ECO:0008006" key="4">
    <source>
        <dbReference type="Google" id="ProtNLM"/>
    </source>
</evidence>
<dbReference type="AlphaFoldDB" id="F9XXD3"/>